<dbReference type="Proteomes" id="UP000315454">
    <property type="component" value="Unassembled WGS sequence"/>
</dbReference>
<name>A0A524RUX4_9CHRO</name>
<gene>
    <name evidence="1" type="ORF">ERJ68_02230</name>
</gene>
<dbReference type="NCBIfam" id="TIGR02710">
    <property type="entry name" value="TIGR02710 family CRISPR-associated CARF protein"/>
    <property type="match status" value="1"/>
</dbReference>
<sequence>MKNILVLTTGFSRDPLIHCIDDLGPDRVVFLCSRDTRKTVDEIVEKRPLREDYGFQEDADVVMLGQHLGRKDPEGTSNELDQLDAVYVKASDTFAQLRRENPGCRISVDYTGGTKTMTAGLALAAMDDLRVEKLLLTSERRKANEPSISGYSKPVPVNRGRVYRSRILKAQLPGPLKRFDYVGGLEVIGSAWSLLEEDPHCDDIRQLKTALKAFDAWDRFDHGEALKILKSLTGEELWTGWFRRLKRVIGSRQQLDLEPQTQAWQSEKGHGFEVVEDLLLNAERRVTQKRYDDAVGRLYRAMELIAQLLLRFSVRERLSGDGTTEGICTGDVVIEHLPEHLRSAYREKKKQSRKGEGPLQLALTESYKLLADLDHPAGALWNEREGRLKDALKHRNNSLFAHGFQPISYSQWTEFNNIVGPFIRETISAETSTGSKPFPLIPQFPSALDKLGFDE</sequence>
<accession>A0A524RUX4</accession>
<dbReference type="EMBL" id="SRMN01000023">
    <property type="protein sequence ID" value="TGH26275.1"/>
    <property type="molecule type" value="Genomic_DNA"/>
</dbReference>
<comment type="caution">
    <text evidence="1">The sequence shown here is derived from an EMBL/GenBank/DDBJ whole genome shotgun (WGS) entry which is preliminary data.</text>
</comment>
<dbReference type="AlphaFoldDB" id="A0A524RUX4"/>
<proteinExistence type="predicted"/>
<evidence type="ECO:0000313" key="1">
    <source>
        <dbReference type="EMBL" id="TGH26275.1"/>
    </source>
</evidence>
<organism evidence="1 2">
    <name type="scientific">Aphanocapsa feldmannii 277cI</name>
    <dbReference type="NCBI Taxonomy" id="2507554"/>
    <lineage>
        <taxon>Bacteria</taxon>
        <taxon>Bacillati</taxon>
        <taxon>Cyanobacteriota</taxon>
        <taxon>Cyanophyceae</taxon>
        <taxon>Oscillatoriophycideae</taxon>
        <taxon>Chroococcales</taxon>
        <taxon>Microcystaceae</taxon>
        <taxon>Aphanocapsa</taxon>
    </lineage>
</organism>
<protein>
    <submittedName>
        <fullName evidence="1">TIGR02710 family CRISPR-associated protein</fullName>
    </submittedName>
</protein>
<evidence type="ECO:0000313" key="2">
    <source>
        <dbReference type="Proteomes" id="UP000315454"/>
    </source>
</evidence>
<dbReference type="InterPro" id="IPR014082">
    <property type="entry name" value="CRISPR-assoc_prot_Cas02710"/>
</dbReference>
<dbReference type="Pfam" id="PF09670">
    <property type="entry name" value="Cas_Cas02710"/>
    <property type="match status" value="1"/>
</dbReference>
<reference evidence="1 2" key="1">
    <citation type="journal article" date="2019" name="mSystems">
        <title>Life at home and on the roam: Genomic adaptions reflect the dual lifestyle of an intracellular, facultative symbiont.</title>
        <authorList>
            <person name="Burgsdorf I."/>
        </authorList>
    </citation>
    <scope>NUCLEOTIDE SEQUENCE [LARGE SCALE GENOMIC DNA]</scope>
    <source>
        <strain evidence="1">277cI</strain>
    </source>
</reference>